<organism evidence="2 3">
    <name type="scientific">Mytilus galloprovincialis</name>
    <name type="common">Mediterranean mussel</name>
    <dbReference type="NCBI Taxonomy" id="29158"/>
    <lineage>
        <taxon>Eukaryota</taxon>
        <taxon>Metazoa</taxon>
        <taxon>Spiralia</taxon>
        <taxon>Lophotrochozoa</taxon>
        <taxon>Mollusca</taxon>
        <taxon>Bivalvia</taxon>
        <taxon>Autobranchia</taxon>
        <taxon>Pteriomorphia</taxon>
        <taxon>Mytilida</taxon>
        <taxon>Mytiloidea</taxon>
        <taxon>Mytilidae</taxon>
        <taxon>Mytilinae</taxon>
        <taxon>Mytilus</taxon>
    </lineage>
</organism>
<dbReference type="PANTHER" id="PTHR10656">
    <property type="entry name" value="CELL FATE DETERMINING PROTEIN MAB21-RELATED"/>
    <property type="match status" value="1"/>
</dbReference>
<keyword evidence="3" id="KW-1185">Reference proteome</keyword>
<dbReference type="InterPro" id="IPR046906">
    <property type="entry name" value="Mab-21_HhH/H2TH-like"/>
</dbReference>
<name>A0A8B6D380_MYTGA</name>
<dbReference type="Proteomes" id="UP000596742">
    <property type="component" value="Unassembled WGS sequence"/>
</dbReference>
<proteinExistence type="predicted"/>
<dbReference type="AlphaFoldDB" id="A0A8B6D380"/>
<feature type="domain" description="Mab-21-like HhH/H2TH-like" evidence="1">
    <location>
        <begin position="202"/>
        <end position="288"/>
    </location>
</feature>
<comment type="caution">
    <text evidence="2">The sequence shown here is derived from an EMBL/GenBank/DDBJ whole genome shotgun (WGS) entry which is preliminary data.</text>
</comment>
<evidence type="ECO:0000313" key="3">
    <source>
        <dbReference type="Proteomes" id="UP000596742"/>
    </source>
</evidence>
<accession>A0A8B6D380</accession>
<gene>
    <name evidence="2" type="ORF">MGAL_10B066697</name>
</gene>
<dbReference type="EMBL" id="UYJE01002843">
    <property type="protein sequence ID" value="VDI14246.1"/>
    <property type="molecule type" value="Genomic_DNA"/>
</dbReference>
<dbReference type="PANTHER" id="PTHR10656:SF69">
    <property type="entry name" value="MAB-21-LIKE HHH_H2TH-LIKE DOMAIN-CONTAINING PROTEIN"/>
    <property type="match status" value="1"/>
</dbReference>
<evidence type="ECO:0000259" key="1">
    <source>
        <dbReference type="Pfam" id="PF20266"/>
    </source>
</evidence>
<protein>
    <recommendedName>
        <fullName evidence="1">Mab-21-like HhH/H2TH-like domain-containing protein</fullName>
    </recommendedName>
</protein>
<dbReference type="InterPro" id="IPR024810">
    <property type="entry name" value="MAB21L/cGLR"/>
</dbReference>
<dbReference type="SMART" id="SM01265">
    <property type="entry name" value="Mab-21"/>
    <property type="match status" value="1"/>
</dbReference>
<dbReference type="OrthoDB" id="6112914at2759"/>
<sequence>MTQISSGSLAEGMDLPGSNVDIMFVDDVVNVTRIEKNIKHPVQRTEFVMETDVDHPLFTRLRLIAAEVRENMFVSKECIVNTQTVLYLSTTNFINQLKHRPPQEYYPHGPCLSNKEQTCDIAFFLRSKYLPYQAKPWILRYRRQWPSDVVIDRIINNGCLLVPIGPETLAGCNLLWRISFSVAEKHLVHSFNFTQLLCYGLLKLTLKLIVNTNEDAKDLMCSYYLKTALFWVSEEMDIDTFQLPKLFSCFSLCLNKLISWVNNCYCPNYVIHEHMFLGKINKYNNNSLLSVLNSIKNS</sequence>
<dbReference type="Gene3D" id="1.10.1410.40">
    <property type="match status" value="1"/>
</dbReference>
<reference evidence="2" key="1">
    <citation type="submission" date="2018-11" db="EMBL/GenBank/DDBJ databases">
        <authorList>
            <person name="Alioto T."/>
            <person name="Alioto T."/>
        </authorList>
    </citation>
    <scope>NUCLEOTIDE SEQUENCE</scope>
</reference>
<dbReference type="Pfam" id="PF20266">
    <property type="entry name" value="Mab-21_C"/>
    <property type="match status" value="1"/>
</dbReference>
<evidence type="ECO:0000313" key="2">
    <source>
        <dbReference type="EMBL" id="VDI14246.1"/>
    </source>
</evidence>